<feature type="non-terminal residue" evidence="1">
    <location>
        <position position="1"/>
    </location>
</feature>
<dbReference type="Proteomes" id="UP000199497">
    <property type="component" value="Unassembled WGS sequence"/>
</dbReference>
<organism evidence="1 2">
    <name type="scientific">Actinopolyspora xinjiangensis</name>
    <dbReference type="NCBI Taxonomy" id="405564"/>
    <lineage>
        <taxon>Bacteria</taxon>
        <taxon>Bacillati</taxon>
        <taxon>Actinomycetota</taxon>
        <taxon>Actinomycetes</taxon>
        <taxon>Actinopolysporales</taxon>
        <taxon>Actinopolysporaceae</taxon>
        <taxon>Actinopolyspora</taxon>
    </lineage>
</organism>
<gene>
    <name evidence="1" type="ORF">SAMN04487905_1071</name>
</gene>
<dbReference type="AlphaFoldDB" id="A0A1H0UM28"/>
<evidence type="ECO:0000313" key="1">
    <source>
        <dbReference type="EMBL" id="SDP67115.1"/>
    </source>
</evidence>
<keyword evidence="2" id="KW-1185">Reference proteome</keyword>
<protein>
    <submittedName>
        <fullName evidence="1">Uncharacterized protein</fullName>
    </submittedName>
</protein>
<sequence length="48" mass="5596">RVRTRLLNQVDERRNPRTNATVEQLLDRYLESIRNVTSPPFLTASSVL</sequence>
<proteinExistence type="predicted"/>
<evidence type="ECO:0000313" key="2">
    <source>
        <dbReference type="Proteomes" id="UP000199497"/>
    </source>
</evidence>
<accession>A0A1H0UM28</accession>
<name>A0A1H0UM28_9ACTN</name>
<reference evidence="2" key="1">
    <citation type="submission" date="2016-10" db="EMBL/GenBank/DDBJ databases">
        <authorList>
            <person name="Varghese N."/>
            <person name="Submissions S."/>
        </authorList>
    </citation>
    <scope>NUCLEOTIDE SEQUENCE [LARGE SCALE GENOMIC DNA]</scope>
    <source>
        <strain evidence="2">DSM 46732</strain>
    </source>
</reference>
<dbReference type="EMBL" id="FNJR01000007">
    <property type="protein sequence ID" value="SDP67115.1"/>
    <property type="molecule type" value="Genomic_DNA"/>
</dbReference>